<protein>
    <submittedName>
        <fullName evidence="2">Uncharacterized protein</fullName>
    </submittedName>
</protein>
<feature type="compositionally biased region" description="Polar residues" evidence="1">
    <location>
        <begin position="690"/>
        <end position="710"/>
    </location>
</feature>
<name>A0A9K3CWG6_9EUKA</name>
<organism evidence="2 3">
    <name type="scientific">Kipferlia bialata</name>
    <dbReference type="NCBI Taxonomy" id="797122"/>
    <lineage>
        <taxon>Eukaryota</taxon>
        <taxon>Metamonada</taxon>
        <taxon>Carpediemonas-like organisms</taxon>
        <taxon>Kipferlia</taxon>
    </lineage>
</organism>
<feature type="region of interest" description="Disordered" evidence="1">
    <location>
        <begin position="674"/>
        <end position="710"/>
    </location>
</feature>
<keyword evidence="3" id="KW-1185">Reference proteome</keyword>
<dbReference type="EMBL" id="BDIP01001231">
    <property type="protein sequence ID" value="GIQ83916.1"/>
    <property type="molecule type" value="Genomic_DNA"/>
</dbReference>
<accession>A0A9K3CWG6</accession>
<evidence type="ECO:0000313" key="3">
    <source>
        <dbReference type="Proteomes" id="UP000265618"/>
    </source>
</evidence>
<feature type="region of interest" description="Disordered" evidence="1">
    <location>
        <begin position="227"/>
        <end position="267"/>
    </location>
</feature>
<reference evidence="2 3" key="1">
    <citation type="journal article" date="2018" name="PLoS ONE">
        <title>The draft genome of Kipferlia bialata reveals reductive genome evolution in fornicate parasites.</title>
        <authorList>
            <person name="Tanifuji G."/>
            <person name="Takabayashi S."/>
            <person name="Kume K."/>
            <person name="Takagi M."/>
            <person name="Nakayama T."/>
            <person name="Kamikawa R."/>
            <person name="Inagaki Y."/>
            <person name="Hashimoto T."/>
        </authorList>
    </citation>
    <scope>NUCLEOTIDE SEQUENCE [LARGE SCALE GENOMIC DNA]</scope>
    <source>
        <strain evidence="2">NY0173</strain>
    </source>
</reference>
<comment type="caution">
    <text evidence="2">The sequence shown here is derived from an EMBL/GenBank/DDBJ whole genome shotgun (WGS) entry which is preliminary data.</text>
</comment>
<feature type="region of interest" description="Disordered" evidence="1">
    <location>
        <begin position="867"/>
        <end position="928"/>
    </location>
</feature>
<evidence type="ECO:0000313" key="2">
    <source>
        <dbReference type="EMBL" id="GIQ83916.1"/>
    </source>
</evidence>
<sequence length="1189" mass="130148">VLTRQKTKAKAAAPVSRKEILAQINRYGAGIRPFVSRTDPPPLTVSTVQDCVREKANAVDCLGRISERHYGRFCCWVTKSVESSARAVVEVKFGEIEALLELGTLGDELETLKRIALAPHQGSQSIDSSVFKGYRSAVEDASEFAEALGTKYKQVHTLCKSVYPIVTVVNEAAEEADTLVTSIKQGYCSVDMESNFTSLMKALRDSVNALRPEFEKAVELYPNSSKIRLPASVPSPPSASSGGDSSVPGPMCLPVAGESGVHSGPPPPPVGAIALDTKGDPGVGEAVAQDGTLVREREFQGERGEYQVAQCVVPGRQTSAQDPGLFVEKVGCVGKSTLYFLGQLECLDSLTEEDIQEYETKCESAEARLCDISGTMFEDRHIETTHQSVVRKVSDIIQTRVAIMNTDLAAIQDSSATGFNESLTEWESVVKYEDKLDELLGSVSESTSDTIQKLRRLADIHVLTETLDLVEKRHLEVDDTLLERYTRLCIVTNKHKDIVTAIEEVIGECEEVMTDIRRGEYCDKSDLRHNGTLQVKQRFNKIRENWEKAAKGACDLGSLCFDTFTERIDRQTSTNQDDLQSLIDYMESGDGEVNGLDSMFADLVALTPTEAPTLGALEPSLTDAFPRQRSQARVTVAASAEAIIHSGYEMPVMEREQTSEPVDAPVPIPVTAAAPPQAVETGRAEHAGTRSISDTESLQSPGNPPQLSDSLYTAVQGLSDLAASLDAERESTLNTAETEDRDFRERLRHHDNVQWQCKQREAYLEGVQQTVLRHGLLPTAEQRTFILSQMPQYALSDEGQRPGRVYASSAVSRTSEQDSKNPSETTVAGVLERVRTLETELASTRWEVADVAKEITDLQRQAPIARQRALMHDRSRHTTPVHAHPSGAQTPTKTKASDDAAATTSRKSVRFADQVESDLDGDRSTTVYDDSLGADSETFAEMRKRLAESTRVCNSVLLQTRDANGVFTGVHDSEFPFFDTECDEAGDVGESSTERGEPVAMSSQNVSVFAEGPPRPVTAPDDLLVPDSGDLTELDSQTKAAAKKIWDKGSGHWCLKSRGYENGRVVLRVSYTGEEYPEDLVLHLYSKDRDGILGSASWAVFRDAMACGSREDTGDSTSVRILNYLTRPTIGVDAVTMWTDRLCGANHILACLKSKTKGKKTVLPVYRAVQEQITIIQARLDTLRGGVAE</sequence>
<feature type="region of interest" description="Disordered" evidence="1">
    <location>
        <begin position="798"/>
        <end position="826"/>
    </location>
</feature>
<dbReference type="AlphaFoldDB" id="A0A9K3CWG6"/>
<proteinExistence type="predicted"/>
<evidence type="ECO:0000256" key="1">
    <source>
        <dbReference type="SAM" id="MobiDB-lite"/>
    </source>
</evidence>
<gene>
    <name evidence="2" type="ORF">KIPB_005322</name>
</gene>
<dbReference type="Proteomes" id="UP000265618">
    <property type="component" value="Unassembled WGS sequence"/>
</dbReference>
<feature type="compositionally biased region" description="Low complexity" evidence="1">
    <location>
        <begin position="238"/>
        <end position="250"/>
    </location>
</feature>
<feature type="non-terminal residue" evidence="2">
    <location>
        <position position="1189"/>
    </location>
</feature>